<evidence type="ECO:0000313" key="1">
    <source>
        <dbReference type="EMBL" id="DAD97745.1"/>
    </source>
</evidence>
<reference evidence="1" key="1">
    <citation type="journal article" date="2021" name="Proc. Natl. Acad. Sci. U.S.A.">
        <title>A Catalog of Tens of Thousands of Viruses from Human Metagenomes Reveals Hidden Associations with Chronic Diseases.</title>
        <authorList>
            <person name="Tisza M.J."/>
            <person name="Buck C.B."/>
        </authorList>
    </citation>
    <scope>NUCLEOTIDE SEQUENCE</scope>
    <source>
        <strain evidence="1">CtrTt13</strain>
    </source>
</reference>
<sequence length="38" mass="4678">MLINTNQIKAFFIDYRQPRVSVRMKIWVTRLPFCKISY</sequence>
<protein>
    <submittedName>
        <fullName evidence="1">Uncharacterized protein</fullName>
    </submittedName>
</protein>
<organism evidence="1">
    <name type="scientific">Podoviridae sp. ctrTt13</name>
    <dbReference type="NCBI Taxonomy" id="2825279"/>
    <lineage>
        <taxon>Viruses</taxon>
        <taxon>Duplodnaviria</taxon>
        <taxon>Heunggongvirae</taxon>
        <taxon>Uroviricota</taxon>
        <taxon>Caudoviricetes</taxon>
    </lineage>
</organism>
<name>A0A8S5NSS7_9CAUD</name>
<accession>A0A8S5NSS7</accession>
<dbReference type="EMBL" id="BK015247">
    <property type="protein sequence ID" value="DAD97745.1"/>
    <property type="molecule type" value="Genomic_DNA"/>
</dbReference>
<proteinExistence type="predicted"/>